<sequence length="74" mass="8518">MVGGSAKVTMTSYEEHIELWAEIAPYNELSRQFESEPMLDQRTLELIALIEGTDDPDIRQVAISDIFREKGIRY</sequence>
<dbReference type="AlphaFoldDB" id="A0A382X9C1"/>
<accession>A0A382X9C1</accession>
<protein>
    <submittedName>
        <fullName evidence="1">Uncharacterized protein</fullName>
    </submittedName>
</protein>
<gene>
    <name evidence="1" type="ORF">METZ01_LOCUS420323</name>
</gene>
<organism evidence="1">
    <name type="scientific">marine metagenome</name>
    <dbReference type="NCBI Taxonomy" id="408172"/>
    <lineage>
        <taxon>unclassified sequences</taxon>
        <taxon>metagenomes</taxon>
        <taxon>ecological metagenomes</taxon>
    </lineage>
</organism>
<proteinExistence type="predicted"/>
<evidence type="ECO:0000313" key="1">
    <source>
        <dbReference type="EMBL" id="SVD67469.1"/>
    </source>
</evidence>
<name>A0A382X9C1_9ZZZZ</name>
<dbReference type="EMBL" id="UINC01165847">
    <property type="protein sequence ID" value="SVD67469.1"/>
    <property type="molecule type" value="Genomic_DNA"/>
</dbReference>
<reference evidence="1" key="1">
    <citation type="submission" date="2018-05" db="EMBL/GenBank/DDBJ databases">
        <authorList>
            <person name="Lanie J.A."/>
            <person name="Ng W.-L."/>
            <person name="Kazmierczak K.M."/>
            <person name="Andrzejewski T.M."/>
            <person name="Davidsen T.M."/>
            <person name="Wayne K.J."/>
            <person name="Tettelin H."/>
            <person name="Glass J.I."/>
            <person name="Rusch D."/>
            <person name="Podicherti R."/>
            <person name="Tsui H.-C.T."/>
            <person name="Winkler M.E."/>
        </authorList>
    </citation>
    <scope>NUCLEOTIDE SEQUENCE</scope>
</reference>